<evidence type="ECO:0008006" key="2">
    <source>
        <dbReference type="Google" id="ProtNLM"/>
    </source>
</evidence>
<reference evidence="1" key="1">
    <citation type="journal article" date="2020" name="mSystems">
        <title>Genome- and Community-Level Interaction Insights into Carbon Utilization and Element Cycling Functions of Hydrothermarchaeota in Hydrothermal Sediment.</title>
        <authorList>
            <person name="Zhou Z."/>
            <person name="Liu Y."/>
            <person name="Xu W."/>
            <person name="Pan J."/>
            <person name="Luo Z.H."/>
            <person name="Li M."/>
        </authorList>
    </citation>
    <scope>NUCLEOTIDE SEQUENCE [LARGE SCALE GENOMIC DNA]</scope>
    <source>
        <strain evidence="1">SpSt-87</strain>
    </source>
</reference>
<protein>
    <recommendedName>
        <fullName evidence="2">Flagellin</fullName>
    </recommendedName>
</protein>
<evidence type="ECO:0000313" key="1">
    <source>
        <dbReference type="EMBL" id="HFW33014.1"/>
    </source>
</evidence>
<gene>
    <name evidence="1" type="ORF">ENW66_08745</name>
</gene>
<accession>A0A7C3MAC3</accession>
<dbReference type="EMBL" id="DTLB01000051">
    <property type="protein sequence ID" value="HFW33014.1"/>
    <property type="molecule type" value="Genomic_DNA"/>
</dbReference>
<dbReference type="AlphaFoldDB" id="A0A7C3MAC3"/>
<proteinExistence type="predicted"/>
<sequence>MVMQMGFDTVVAAIIATAVIVAVAYTFLAGSTTIAEYSVESYKEAVQMAVKKLRSDVRIVNVSYDNSTRMITAYFKNTGEEKYPHLSEFDAIIYGKTDTGEMVAFYLNSTGYAIVKELINPGIFDPHETAKLDSYLTQPLANGSYVLLVCTPNAICDSFDFTIP</sequence>
<name>A0A7C3MAC3_ARCFL</name>
<comment type="caution">
    <text evidence="1">The sequence shown here is derived from an EMBL/GenBank/DDBJ whole genome shotgun (WGS) entry which is preliminary data.</text>
</comment>
<organism evidence="1">
    <name type="scientific">Archaeoglobus fulgidus</name>
    <dbReference type="NCBI Taxonomy" id="2234"/>
    <lineage>
        <taxon>Archaea</taxon>
        <taxon>Methanobacteriati</taxon>
        <taxon>Methanobacteriota</taxon>
        <taxon>Archaeoglobi</taxon>
        <taxon>Archaeoglobales</taxon>
        <taxon>Archaeoglobaceae</taxon>
        <taxon>Archaeoglobus</taxon>
    </lineage>
</organism>